<dbReference type="eggNOG" id="ENOG502T105">
    <property type="taxonomic scope" value="Eukaryota"/>
</dbReference>
<evidence type="ECO:0000256" key="1">
    <source>
        <dbReference type="SAM" id="MobiDB-lite"/>
    </source>
</evidence>
<reference evidence="3" key="1">
    <citation type="journal article" date="2009" name="Genome Res.">
        <title>Comparative genomic analyses of the human fungal pathogens Coccidioides and their relatives.</title>
        <authorList>
            <person name="Sharpton T.J."/>
            <person name="Stajich J.E."/>
            <person name="Rounsley S.D."/>
            <person name="Gardner M.J."/>
            <person name="Wortman J.R."/>
            <person name="Jordar V.S."/>
            <person name="Maiti R."/>
            <person name="Kodira C.D."/>
            <person name="Neafsey D.E."/>
            <person name="Zeng Q."/>
            <person name="Hung C.-Y."/>
            <person name="McMahan C."/>
            <person name="Muszewska A."/>
            <person name="Grynberg M."/>
            <person name="Mandel M.A."/>
            <person name="Kellner E.M."/>
            <person name="Barker B.M."/>
            <person name="Galgiani J.N."/>
            <person name="Orbach M.J."/>
            <person name="Kirkland T.N."/>
            <person name="Cole G.T."/>
            <person name="Henn M.R."/>
            <person name="Birren B.W."/>
            <person name="Taylor J.W."/>
        </authorList>
    </citation>
    <scope>NUCLEOTIDE SEQUENCE [LARGE SCALE GENOMIC DNA]</scope>
    <source>
        <strain evidence="3">UAMH 1704</strain>
    </source>
</reference>
<feature type="region of interest" description="Disordered" evidence="1">
    <location>
        <begin position="1"/>
        <end position="55"/>
    </location>
</feature>
<gene>
    <name evidence="2" type="ORF">UREG_01491</name>
</gene>
<accession>C4JIF4</accession>
<keyword evidence="3" id="KW-1185">Reference proteome</keyword>
<feature type="compositionally biased region" description="Basic residues" evidence="1">
    <location>
        <begin position="10"/>
        <end position="30"/>
    </location>
</feature>
<organism evidence="2 3">
    <name type="scientific">Uncinocarpus reesii (strain UAMH 1704)</name>
    <dbReference type="NCBI Taxonomy" id="336963"/>
    <lineage>
        <taxon>Eukaryota</taxon>
        <taxon>Fungi</taxon>
        <taxon>Dikarya</taxon>
        <taxon>Ascomycota</taxon>
        <taxon>Pezizomycotina</taxon>
        <taxon>Eurotiomycetes</taxon>
        <taxon>Eurotiomycetidae</taxon>
        <taxon>Onygenales</taxon>
        <taxon>Onygenaceae</taxon>
        <taxon>Uncinocarpus</taxon>
    </lineage>
</organism>
<feature type="compositionally biased region" description="Polar residues" evidence="1">
    <location>
        <begin position="39"/>
        <end position="55"/>
    </location>
</feature>
<evidence type="ECO:0000313" key="3">
    <source>
        <dbReference type="Proteomes" id="UP000002058"/>
    </source>
</evidence>
<dbReference type="Proteomes" id="UP000002058">
    <property type="component" value="Unassembled WGS sequence"/>
</dbReference>
<dbReference type="OMA" id="TRCRNTH"/>
<dbReference type="HOGENOM" id="CLU_1570476_0_0_1"/>
<evidence type="ECO:0000313" key="2">
    <source>
        <dbReference type="EMBL" id="EEP76642.1"/>
    </source>
</evidence>
<dbReference type="OrthoDB" id="5425130at2759"/>
<dbReference type="KEGG" id="ure:UREG_01491"/>
<dbReference type="GeneID" id="8440907"/>
<dbReference type="EMBL" id="CH476615">
    <property type="protein sequence ID" value="EEP76642.1"/>
    <property type="molecule type" value="Genomic_DNA"/>
</dbReference>
<dbReference type="RefSeq" id="XP_002541975.1">
    <property type="nucleotide sequence ID" value="XM_002541929.1"/>
</dbReference>
<protein>
    <submittedName>
        <fullName evidence="2">Uncharacterized protein</fullName>
    </submittedName>
</protein>
<sequence length="181" mass="20035">MGFSKISSKISHKFVNKRKNSSSKKGKKTAFRATLPDIQEQQEPGSTGSATITPSTTFKWIEEDERAKMPPLITDDNSEARSESMASSETSATVVSKCPAAAPIKRSHLLCFTAHSTFTRCRNTHHSLPCMTCKRGGFPHLYKCTFCSLRVCRECMGTLNGFPGHSLQMLLQYLGVEVNCH</sequence>
<name>C4JIF4_UNCRE</name>
<dbReference type="VEuPathDB" id="FungiDB:UREG_01491"/>
<proteinExistence type="predicted"/>
<dbReference type="AlphaFoldDB" id="C4JIF4"/>
<dbReference type="InParanoid" id="C4JIF4"/>